<evidence type="ECO:0000256" key="7">
    <source>
        <dbReference type="SAM" id="MobiDB-lite"/>
    </source>
</evidence>
<evidence type="ECO:0000256" key="4">
    <source>
        <dbReference type="ARBA" id="ARBA00022833"/>
    </source>
</evidence>
<feature type="compositionally biased region" description="Pro residues" evidence="7">
    <location>
        <begin position="196"/>
        <end position="208"/>
    </location>
</feature>
<feature type="compositionally biased region" description="Pro residues" evidence="7">
    <location>
        <begin position="291"/>
        <end position="302"/>
    </location>
</feature>
<feature type="compositionally biased region" description="Pro residues" evidence="7">
    <location>
        <begin position="164"/>
        <end position="177"/>
    </location>
</feature>
<dbReference type="PROSITE" id="PS00028">
    <property type="entry name" value="ZINC_FINGER_C2H2_1"/>
    <property type="match status" value="1"/>
</dbReference>
<feature type="compositionally biased region" description="Low complexity" evidence="7">
    <location>
        <begin position="151"/>
        <end position="160"/>
    </location>
</feature>
<name>A0A433DJG3_9FUNG</name>
<evidence type="ECO:0000256" key="1">
    <source>
        <dbReference type="ARBA" id="ARBA00004123"/>
    </source>
</evidence>
<keyword evidence="5" id="KW-0539">Nucleus</keyword>
<feature type="domain" description="C2H2-type" evidence="8">
    <location>
        <begin position="37"/>
        <end position="60"/>
    </location>
</feature>
<organism evidence="9 10">
    <name type="scientific">Jimgerdemannia flammicorona</name>
    <dbReference type="NCBI Taxonomy" id="994334"/>
    <lineage>
        <taxon>Eukaryota</taxon>
        <taxon>Fungi</taxon>
        <taxon>Fungi incertae sedis</taxon>
        <taxon>Mucoromycota</taxon>
        <taxon>Mucoromycotina</taxon>
        <taxon>Endogonomycetes</taxon>
        <taxon>Endogonales</taxon>
        <taxon>Endogonaceae</taxon>
        <taxon>Jimgerdemannia</taxon>
    </lineage>
</organism>
<dbReference type="AlphaFoldDB" id="A0A433DJG3"/>
<feature type="region of interest" description="Disordered" evidence="7">
    <location>
        <begin position="196"/>
        <end position="397"/>
    </location>
</feature>
<dbReference type="InterPro" id="IPR013087">
    <property type="entry name" value="Znf_C2H2_type"/>
</dbReference>
<feature type="compositionally biased region" description="Pro residues" evidence="7">
    <location>
        <begin position="230"/>
        <end position="247"/>
    </location>
</feature>
<evidence type="ECO:0000256" key="3">
    <source>
        <dbReference type="ARBA" id="ARBA00022771"/>
    </source>
</evidence>
<dbReference type="Proteomes" id="UP000268093">
    <property type="component" value="Unassembled WGS sequence"/>
</dbReference>
<comment type="subcellular location">
    <subcellularLocation>
        <location evidence="1">Nucleus</location>
    </subcellularLocation>
</comment>
<keyword evidence="2" id="KW-0479">Metal-binding</keyword>
<accession>A0A433DJG3</accession>
<evidence type="ECO:0000313" key="9">
    <source>
        <dbReference type="EMBL" id="RUP50945.1"/>
    </source>
</evidence>
<evidence type="ECO:0000256" key="6">
    <source>
        <dbReference type="PROSITE-ProRule" id="PRU00042"/>
    </source>
</evidence>
<dbReference type="PANTHER" id="PTHR23215:SF0">
    <property type="entry name" value="BUB3-INTERACTING AND GLEBS MOTIF-CONTAINING PROTEIN ZNF207"/>
    <property type="match status" value="1"/>
</dbReference>
<dbReference type="GO" id="GO:0008270">
    <property type="term" value="F:zinc ion binding"/>
    <property type="evidence" value="ECO:0007669"/>
    <property type="project" value="UniProtKB-KW"/>
</dbReference>
<dbReference type="GO" id="GO:0005634">
    <property type="term" value="C:nucleus"/>
    <property type="evidence" value="ECO:0007669"/>
    <property type="project" value="UniProtKB-SubCell"/>
</dbReference>
<feature type="compositionally biased region" description="Low complexity" evidence="7">
    <location>
        <begin position="328"/>
        <end position="348"/>
    </location>
</feature>
<gene>
    <name evidence="9" type="ORF">BC936DRAFT_136977</name>
</gene>
<reference evidence="9 10" key="1">
    <citation type="journal article" date="2018" name="New Phytol.">
        <title>Phylogenomics of Endogonaceae and evolution of mycorrhizas within Mucoromycota.</title>
        <authorList>
            <person name="Chang Y."/>
            <person name="Desiro A."/>
            <person name="Na H."/>
            <person name="Sandor L."/>
            <person name="Lipzen A."/>
            <person name="Clum A."/>
            <person name="Barry K."/>
            <person name="Grigoriev I.V."/>
            <person name="Martin F.M."/>
            <person name="Stajich J.E."/>
            <person name="Smith M.E."/>
            <person name="Bonito G."/>
            <person name="Spatafora J.W."/>
        </authorList>
    </citation>
    <scope>NUCLEOTIDE SEQUENCE [LARGE SCALE GENOMIC DNA]</scope>
    <source>
        <strain evidence="9 10">GMNB39</strain>
    </source>
</reference>
<keyword evidence="3 6" id="KW-0863">Zinc-finger</keyword>
<feature type="region of interest" description="Disordered" evidence="7">
    <location>
        <begin position="151"/>
        <end position="177"/>
    </location>
</feature>
<dbReference type="Gene3D" id="3.30.160.60">
    <property type="entry name" value="Classic Zinc Finger"/>
    <property type="match status" value="1"/>
</dbReference>
<feature type="compositionally biased region" description="Pro residues" evidence="7">
    <location>
        <begin position="310"/>
        <end position="327"/>
    </location>
</feature>
<feature type="compositionally biased region" description="Polar residues" evidence="7">
    <location>
        <begin position="385"/>
        <end position="394"/>
    </location>
</feature>
<sequence>MGKKKTKTKVIRPWCWYCERDFEDDKVLVAHQKAKHFKCSHCGKKLTTAGGMVVHVAQVHKETVNNTPLFIVFADNSMQLLRDPWCRVPNALPGRESCEIEIFGMEGIPEEDQIAHQAALDAKDNPPSKRQKFDTGGNLTELTPEQIQAQLAQHQALAQATPQSFPPAPYGAPAPAGGPVPPAGAAYSGYFPPPRPGAPSAAPAPAPFPGQYSQFYQPRPPAGTAATQPYRPPPGQPYQQPPFPPQQPYGYRSGMQPAPYPAPGGPQQWAPRPGVSPPGQSPYSTGSVAPFRPPSSQAPPTGPAYGAPPTSQPPYSSPQAPQQPPYGPAQGYPYSQASPTAPASSTPTSQPPFAPYSSGPYLAPSSTPLLIGTAAAPTNGAVPQGTETTAQISPTEKKKAVETLLIYDDNEVSPEEKRAALDKYRYNRDSVKQQV</sequence>
<proteinExistence type="predicted"/>
<dbReference type="OrthoDB" id="1306014at2759"/>
<evidence type="ECO:0000313" key="10">
    <source>
        <dbReference type="Proteomes" id="UP000268093"/>
    </source>
</evidence>
<evidence type="ECO:0000256" key="5">
    <source>
        <dbReference type="ARBA" id="ARBA00023242"/>
    </source>
</evidence>
<dbReference type="SMART" id="SM00355">
    <property type="entry name" value="ZnF_C2H2"/>
    <property type="match status" value="2"/>
</dbReference>
<protein>
    <recommendedName>
        <fullName evidence="8">C2H2-type domain-containing protein</fullName>
    </recommendedName>
</protein>
<keyword evidence="10" id="KW-1185">Reference proteome</keyword>
<evidence type="ECO:0000259" key="8">
    <source>
        <dbReference type="PROSITE" id="PS50157"/>
    </source>
</evidence>
<dbReference type="CDD" id="cd20908">
    <property type="entry name" value="SUF4-like"/>
    <property type="match status" value="1"/>
</dbReference>
<dbReference type="SUPFAM" id="SSF57667">
    <property type="entry name" value="beta-beta-alpha zinc fingers"/>
    <property type="match status" value="1"/>
</dbReference>
<dbReference type="EMBL" id="RBNI01001066">
    <property type="protein sequence ID" value="RUP50945.1"/>
    <property type="molecule type" value="Genomic_DNA"/>
</dbReference>
<comment type="caution">
    <text evidence="9">The sequence shown here is derived from an EMBL/GenBank/DDBJ whole genome shotgun (WGS) entry which is preliminary data.</text>
</comment>
<dbReference type="PROSITE" id="PS50157">
    <property type="entry name" value="ZINC_FINGER_C2H2_2"/>
    <property type="match status" value="1"/>
</dbReference>
<dbReference type="PANTHER" id="PTHR23215">
    <property type="entry name" value="ZINC FINGER PROTEIN 207"/>
    <property type="match status" value="1"/>
</dbReference>
<keyword evidence="4" id="KW-0862">Zinc</keyword>
<evidence type="ECO:0000256" key="2">
    <source>
        <dbReference type="ARBA" id="ARBA00022723"/>
    </source>
</evidence>
<dbReference type="InterPro" id="IPR036236">
    <property type="entry name" value="Znf_C2H2_sf"/>
</dbReference>